<evidence type="ECO:0000256" key="7">
    <source>
        <dbReference type="SAM" id="MobiDB-lite"/>
    </source>
</evidence>
<feature type="binding site" evidence="6">
    <location>
        <position position="266"/>
    </location>
    <ligand>
        <name>FAD</name>
        <dbReference type="ChEBI" id="CHEBI:57692"/>
    </ligand>
</feature>
<proteinExistence type="inferred from homology"/>
<evidence type="ECO:0000313" key="9">
    <source>
        <dbReference type="EMBL" id="OCH93152.1"/>
    </source>
</evidence>
<dbReference type="SUPFAM" id="SSF54373">
    <property type="entry name" value="FAD-linked reductases, C-terminal domain"/>
    <property type="match status" value="1"/>
</dbReference>
<evidence type="ECO:0000256" key="6">
    <source>
        <dbReference type="PIRSR" id="PIRSR000137-2"/>
    </source>
</evidence>
<keyword evidence="3" id="KW-0285">Flavoprotein</keyword>
<feature type="compositionally biased region" description="Basic and acidic residues" evidence="7">
    <location>
        <begin position="20"/>
        <end position="32"/>
    </location>
</feature>
<dbReference type="PANTHER" id="PTHR11552">
    <property type="entry name" value="GLUCOSE-METHANOL-CHOLINE GMC OXIDOREDUCTASE"/>
    <property type="match status" value="1"/>
</dbReference>
<feature type="region of interest" description="Disordered" evidence="7">
    <location>
        <begin position="1"/>
        <end position="34"/>
    </location>
</feature>
<protein>
    <submittedName>
        <fullName evidence="9">GMC oxidoreductase</fullName>
    </submittedName>
</protein>
<comment type="cofactor">
    <cofactor evidence="1 6">
        <name>FAD</name>
        <dbReference type="ChEBI" id="CHEBI:57692"/>
    </cofactor>
</comment>
<evidence type="ECO:0000256" key="4">
    <source>
        <dbReference type="ARBA" id="ARBA00022827"/>
    </source>
</evidence>
<feature type="active site" description="Proton acceptor" evidence="5">
    <location>
        <position position="611"/>
    </location>
</feature>
<evidence type="ECO:0000313" key="10">
    <source>
        <dbReference type="Proteomes" id="UP000250043"/>
    </source>
</evidence>
<dbReference type="InterPro" id="IPR000172">
    <property type="entry name" value="GMC_OxRdtase_N"/>
</dbReference>
<gene>
    <name evidence="9" type="ORF">OBBRIDRAFT_771972</name>
</gene>
<dbReference type="Proteomes" id="UP000250043">
    <property type="component" value="Unassembled WGS sequence"/>
</dbReference>
<dbReference type="Pfam" id="PF00732">
    <property type="entry name" value="GMC_oxred_N"/>
    <property type="match status" value="1"/>
</dbReference>
<sequence length="631" mass="66694">MGLSASSPLQGSPEMYATRLPEDSADPTKAESTDTQGWKQYDYIVVGGGTAGCVLASRLSEDRRITVLLLEAGRSHNGRLVDMTHIPIAFQQLFKTEVDWDFETTSQKNVDERRIYYPRGKVLGGCSGTNAGIFHHCAPEDFDDWEKIGAAGWGYKDMRPYLLKAEKYLPNPAFPNVKVDNRGSSGHIFTRKSEDAAPVNKVIIEACGKLGIPYTEDLNTPSGTLGATEFIGTIDTTGKRSSTASAYLTPSVLARPNLTVGINVRVERIVFSSSDSADTDATPRASGVIIATSPSSPRFGVCVSREVIVCAGAVATPQLLMLSGVGPAAELNELGIAVVKDLPHVGRNLADHITCGSLVFRARRGPRITLDHLAHPLHGALALAQWLLTGRGPMASIAASAGAFLRADDPALRGAFASAASPGVAVRDRTSGAGAPDIEIAWGAAVLLDNGLQKPPPGCPGLTFSAIALRPESTGAITLASRSVWSAPLIDTNYFASENDLNVLVRGTRLLLRLARTEPLASLLDLEPHPDGVLDGEDVFWPGSADPDAVTDEQLKAWIRKKAGPVFHPVSTARMGAGAGDSVVDNVLRVHGVAGLRVVDASVFPTQVSGHPCAVVVAMAERAAELIRGSL</sequence>
<dbReference type="AlphaFoldDB" id="A0A8E2B3R6"/>
<dbReference type="GO" id="GO:0050660">
    <property type="term" value="F:flavin adenine dinucleotide binding"/>
    <property type="evidence" value="ECO:0007669"/>
    <property type="project" value="InterPro"/>
</dbReference>
<reference evidence="9 10" key="1">
    <citation type="submission" date="2016-07" db="EMBL/GenBank/DDBJ databases">
        <title>Draft genome of the white-rot fungus Obba rivulosa 3A-2.</title>
        <authorList>
            <consortium name="DOE Joint Genome Institute"/>
            <person name="Miettinen O."/>
            <person name="Riley R."/>
            <person name="Acob R."/>
            <person name="Barry K."/>
            <person name="Cullen D."/>
            <person name="De Vries R."/>
            <person name="Hainaut M."/>
            <person name="Hatakka A."/>
            <person name="Henrissat B."/>
            <person name="Hilden K."/>
            <person name="Kuo R."/>
            <person name="Labutti K."/>
            <person name="Lipzen A."/>
            <person name="Makela M.R."/>
            <person name="Sandor L."/>
            <person name="Spatafora J.W."/>
            <person name="Grigoriev I.V."/>
            <person name="Hibbett D.S."/>
        </authorList>
    </citation>
    <scope>NUCLEOTIDE SEQUENCE [LARGE SCALE GENOMIC DNA]</scope>
    <source>
        <strain evidence="9 10">3A-2</strain>
    </source>
</reference>
<name>A0A8E2B3R6_9APHY</name>
<keyword evidence="10" id="KW-1185">Reference proteome</keyword>
<dbReference type="PIRSF" id="PIRSF000137">
    <property type="entry name" value="Alcohol_oxidase"/>
    <property type="match status" value="1"/>
</dbReference>
<keyword evidence="4 6" id="KW-0274">FAD</keyword>
<dbReference type="PROSITE" id="PS00624">
    <property type="entry name" value="GMC_OXRED_2"/>
    <property type="match status" value="1"/>
</dbReference>
<dbReference type="Pfam" id="PF05199">
    <property type="entry name" value="GMC_oxred_C"/>
    <property type="match status" value="1"/>
</dbReference>
<dbReference type="Gene3D" id="3.50.50.60">
    <property type="entry name" value="FAD/NAD(P)-binding domain"/>
    <property type="match status" value="1"/>
</dbReference>
<organism evidence="9 10">
    <name type="scientific">Obba rivulosa</name>
    <dbReference type="NCBI Taxonomy" id="1052685"/>
    <lineage>
        <taxon>Eukaryota</taxon>
        <taxon>Fungi</taxon>
        <taxon>Dikarya</taxon>
        <taxon>Basidiomycota</taxon>
        <taxon>Agaricomycotina</taxon>
        <taxon>Agaricomycetes</taxon>
        <taxon>Polyporales</taxon>
        <taxon>Gelatoporiaceae</taxon>
        <taxon>Obba</taxon>
    </lineage>
</organism>
<dbReference type="Gene3D" id="3.30.560.10">
    <property type="entry name" value="Glucose Oxidase, domain 3"/>
    <property type="match status" value="1"/>
</dbReference>
<feature type="binding site" evidence="6">
    <location>
        <position position="122"/>
    </location>
    <ligand>
        <name>FAD</name>
        <dbReference type="ChEBI" id="CHEBI:57692"/>
    </ligand>
</feature>
<evidence type="ECO:0000256" key="5">
    <source>
        <dbReference type="PIRSR" id="PIRSR000137-1"/>
    </source>
</evidence>
<dbReference type="InterPro" id="IPR007867">
    <property type="entry name" value="GMC_OxRtase_C"/>
</dbReference>
<evidence type="ECO:0000256" key="3">
    <source>
        <dbReference type="ARBA" id="ARBA00022630"/>
    </source>
</evidence>
<dbReference type="GO" id="GO:0016614">
    <property type="term" value="F:oxidoreductase activity, acting on CH-OH group of donors"/>
    <property type="evidence" value="ECO:0007669"/>
    <property type="project" value="InterPro"/>
</dbReference>
<dbReference type="OrthoDB" id="269227at2759"/>
<dbReference type="PANTHER" id="PTHR11552:SF147">
    <property type="entry name" value="CHOLINE DEHYDROGENASE, MITOCHONDRIAL"/>
    <property type="match status" value="1"/>
</dbReference>
<evidence type="ECO:0000256" key="1">
    <source>
        <dbReference type="ARBA" id="ARBA00001974"/>
    </source>
</evidence>
<feature type="compositionally biased region" description="Polar residues" evidence="7">
    <location>
        <begin position="1"/>
        <end position="10"/>
    </location>
</feature>
<comment type="similarity">
    <text evidence="2">Belongs to the GMC oxidoreductase family.</text>
</comment>
<accession>A0A8E2B3R6</accession>
<dbReference type="InterPro" id="IPR036188">
    <property type="entry name" value="FAD/NAD-bd_sf"/>
</dbReference>
<dbReference type="EMBL" id="KV722358">
    <property type="protein sequence ID" value="OCH93152.1"/>
    <property type="molecule type" value="Genomic_DNA"/>
</dbReference>
<feature type="domain" description="Glucose-methanol-choline oxidoreductase N-terminal" evidence="8">
    <location>
        <begin position="312"/>
        <end position="326"/>
    </location>
</feature>
<evidence type="ECO:0000256" key="2">
    <source>
        <dbReference type="ARBA" id="ARBA00010790"/>
    </source>
</evidence>
<dbReference type="InterPro" id="IPR012132">
    <property type="entry name" value="GMC_OxRdtase"/>
</dbReference>
<feature type="active site" description="Proton donor" evidence="5">
    <location>
        <position position="568"/>
    </location>
</feature>
<dbReference type="SUPFAM" id="SSF51905">
    <property type="entry name" value="FAD/NAD(P)-binding domain"/>
    <property type="match status" value="1"/>
</dbReference>
<evidence type="ECO:0000259" key="8">
    <source>
        <dbReference type="PROSITE" id="PS00624"/>
    </source>
</evidence>